<dbReference type="GeneID" id="97390094"/>
<dbReference type="GO" id="GO:0005996">
    <property type="term" value="P:monosaccharide metabolic process"/>
    <property type="evidence" value="ECO:0007669"/>
    <property type="project" value="InterPro"/>
</dbReference>
<keyword evidence="2" id="KW-0119">Carbohydrate metabolism</keyword>
<name>A0A173UYB3_EUBRA</name>
<accession>A0A173UYB3</accession>
<dbReference type="GO" id="GO:0016861">
    <property type="term" value="F:intramolecular oxidoreductase activity, interconverting aldoses and ketoses"/>
    <property type="evidence" value="ECO:0007669"/>
    <property type="project" value="InterPro"/>
</dbReference>
<dbReference type="GO" id="GO:0005737">
    <property type="term" value="C:cytoplasm"/>
    <property type="evidence" value="ECO:0007669"/>
    <property type="project" value="InterPro"/>
</dbReference>
<dbReference type="OrthoDB" id="5098076at2"/>
<dbReference type="EMBL" id="CYYA01000017">
    <property type="protein sequence ID" value="CUN19360.1"/>
    <property type="molecule type" value="Genomic_DNA"/>
</dbReference>
<dbReference type="PANTHER" id="PTHR36120:SF1">
    <property type="entry name" value="L-FUCOSE ISOMERASE C-TERMINAL DOMAIN-CONTAINING PROTEIN"/>
    <property type="match status" value="1"/>
</dbReference>
<reference evidence="3 4" key="1">
    <citation type="submission" date="2015-09" db="EMBL/GenBank/DDBJ databases">
        <authorList>
            <consortium name="Pathogen Informatics"/>
        </authorList>
    </citation>
    <scope>NUCLEOTIDE SEQUENCE [LARGE SCALE GENOMIC DNA]</scope>
    <source>
        <strain evidence="3 4">2789STDY5608891</strain>
    </source>
</reference>
<sequence length="508" mass="57350">MIAKNIDVKLNVRPIYIGLVHEYAYEGPCRFGEGDALEKEYDQMVSRETYEIFKQDVFSHVPAGINMMDPIYLEATDEWVNSEKIYETLSAEIDKIDLFVFNFQIARGFIYVEFAQRFHKPVAMIPHSCCEETLNTAALHARGHEAYAFYSWADYEGYLRALRTRKALQNTRVLVASRFSSVKSYGGTDNFVNLEEITNRLGVKFRNISVHELLDQLHEVDPYSNPTIPGRKGQNINAEDTALAEKLADEFIANADEVRMDRAAIIDTFKAYVLVQKLMDHYECNAFTAPCPDLCSTRRLSEERVTFCLTHSLNIENGIPSACDLDFNSLLTQAVLENLSGKSVYMGNANVCSLEDGKLPTIFGDFDDAHIDHLDDKTNLYSIFHATPTRKFDGFEQPLKKYSVDSFAYSGFGATVRYDFMQDEGQEITVCRIDPTGTKMLAAKGTIVASAGYDGKSCGQGLFFRVADNKDLFYKQCEFGCHLTLVYGDYIEDLKKFGKVTGIEIVTA</sequence>
<dbReference type="RefSeq" id="WP_055290609.1">
    <property type="nucleotide sequence ID" value="NZ_CP173382.1"/>
</dbReference>
<keyword evidence="1 3" id="KW-0413">Isomerase</keyword>
<evidence type="ECO:0000256" key="1">
    <source>
        <dbReference type="ARBA" id="ARBA00023235"/>
    </source>
</evidence>
<dbReference type="Proteomes" id="UP000095492">
    <property type="component" value="Unassembled WGS sequence"/>
</dbReference>
<evidence type="ECO:0000256" key="2">
    <source>
        <dbReference type="ARBA" id="ARBA00023277"/>
    </source>
</evidence>
<dbReference type="PANTHER" id="PTHR36120">
    <property type="entry name" value="FUCOSE ISOMERASE"/>
    <property type="match status" value="1"/>
</dbReference>
<organism evidence="3 4">
    <name type="scientific">Eubacterium ramulus</name>
    <dbReference type="NCBI Taxonomy" id="39490"/>
    <lineage>
        <taxon>Bacteria</taxon>
        <taxon>Bacillati</taxon>
        <taxon>Bacillota</taxon>
        <taxon>Clostridia</taxon>
        <taxon>Eubacteriales</taxon>
        <taxon>Eubacteriaceae</taxon>
        <taxon>Eubacterium</taxon>
    </lineage>
</organism>
<gene>
    <name evidence="3" type="ORF">ERS852448_02318</name>
</gene>
<proteinExistence type="predicted"/>
<evidence type="ECO:0000313" key="4">
    <source>
        <dbReference type="Proteomes" id="UP000095492"/>
    </source>
</evidence>
<dbReference type="SUPFAM" id="SSF53743">
    <property type="entry name" value="FucI/AraA N-terminal and middle domains"/>
    <property type="match status" value="1"/>
</dbReference>
<protein>
    <submittedName>
        <fullName evidence="3">L-fucose isomerase and related proteins</fullName>
    </submittedName>
</protein>
<dbReference type="AlphaFoldDB" id="A0A173UYB3"/>
<dbReference type="InterPro" id="IPR009015">
    <property type="entry name" value="Fucose_isomerase_N/cen_sf"/>
</dbReference>
<evidence type="ECO:0000313" key="3">
    <source>
        <dbReference type="EMBL" id="CUN19360.1"/>
    </source>
</evidence>